<keyword evidence="2" id="KW-1185">Reference proteome</keyword>
<dbReference type="Proteomes" id="UP001221757">
    <property type="component" value="Unassembled WGS sequence"/>
</dbReference>
<organism evidence="1 2">
    <name type="scientific">Mycena rosella</name>
    <name type="common">Pink bonnet</name>
    <name type="synonym">Agaricus rosellus</name>
    <dbReference type="NCBI Taxonomy" id="1033263"/>
    <lineage>
        <taxon>Eukaryota</taxon>
        <taxon>Fungi</taxon>
        <taxon>Dikarya</taxon>
        <taxon>Basidiomycota</taxon>
        <taxon>Agaricomycotina</taxon>
        <taxon>Agaricomycetes</taxon>
        <taxon>Agaricomycetidae</taxon>
        <taxon>Agaricales</taxon>
        <taxon>Marasmiineae</taxon>
        <taxon>Mycenaceae</taxon>
        <taxon>Mycena</taxon>
    </lineage>
</organism>
<accession>A0AAD7DJ88</accession>
<sequence length="247" mass="27638">MRTNQIPASVPAFETSLVPVIVRKLGYSLNPEPEHHIRFRSPSTPNLDGGSANRRYEGRNYCYLSGTPHACEPEKLGTDGEFDKHDKIQLKTYEVCFRPVLSTPNSLNCSSHREIESLGYGFLNGTRTELIRMRYVVGKSGYKMIRRQTFGKRWGYPITLTALRPSVVTDTPWTHYVHVRLRSATFGYIRLLLATSGRHMVPKGAYLPILSLMSGFVSAPPKDHSAGAAHPIPMFVAGSTCRTTLQL</sequence>
<reference evidence="1" key="1">
    <citation type="submission" date="2023-03" db="EMBL/GenBank/DDBJ databases">
        <title>Massive genome expansion in bonnet fungi (Mycena s.s.) driven by repeated elements and novel gene families across ecological guilds.</title>
        <authorList>
            <consortium name="Lawrence Berkeley National Laboratory"/>
            <person name="Harder C.B."/>
            <person name="Miyauchi S."/>
            <person name="Viragh M."/>
            <person name="Kuo A."/>
            <person name="Thoen E."/>
            <person name="Andreopoulos B."/>
            <person name="Lu D."/>
            <person name="Skrede I."/>
            <person name="Drula E."/>
            <person name="Henrissat B."/>
            <person name="Morin E."/>
            <person name="Kohler A."/>
            <person name="Barry K."/>
            <person name="LaButti K."/>
            <person name="Morin E."/>
            <person name="Salamov A."/>
            <person name="Lipzen A."/>
            <person name="Mereny Z."/>
            <person name="Hegedus B."/>
            <person name="Baldrian P."/>
            <person name="Stursova M."/>
            <person name="Weitz H."/>
            <person name="Taylor A."/>
            <person name="Grigoriev I.V."/>
            <person name="Nagy L.G."/>
            <person name="Martin F."/>
            <person name="Kauserud H."/>
        </authorList>
    </citation>
    <scope>NUCLEOTIDE SEQUENCE</scope>
    <source>
        <strain evidence="1">CBHHK067</strain>
    </source>
</reference>
<evidence type="ECO:0000313" key="2">
    <source>
        <dbReference type="Proteomes" id="UP001221757"/>
    </source>
</evidence>
<gene>
    <name evidence="1" type="ORF">B0H17DRAFT_1133032</name>
</gene>
<proteinExistence type="predicted"/>
<dbReference type="AlphaFoldDB" id="A0AAD7DJ88"/>
<protein>
    <submittedName>
        <fullName evidence="1">Uncharacterized protein</fullName>
    </submittedName>
</protein>
<name>A0AAD7DJ88_MYCRO</name>
<dbReference type="EMBL" id="JARKIE010000051">
    <property type="protein sequence ID" value="KAJ7692553.1"/>
    <property type="molecule type" value="Genomic_DNA"/>
</dbReference>
<evidence type="ECO:0000313" key="1">
    <source>
        <dbReference type="EMBL" id="KAJ7692553.1"/>
    </source>
</evidence>
<comment type="caution">
    <text evidence="1">The sequence shown here is derived from an EMBL/GenBank/DDBJ whole genome shotgun (WGS) entry which is preliminary data.</text>
</comment>